<sequence>MATRSLGSLTLDLVAKTGGFEQGMDRATRSMQRFKADAQKQQDDLEKLLGKIDPVVARLGELDKMEQQLAAHRKANRLPADDYAEYLGKLNAMRDGLAGATSANDKYTMSAKAQAAALRGVPA</sequence>
<evidence type="ECO:0008006" key="4">
    <source>
        <dbReference type="Google" id="ProtNLM"/>
    </source>
</evidence>
<proteinExistence type="predicted"/>
<dbReference type="EMBL" id="MTLN01000008">
    <property type="protein sequence ID" value="ONN70655.1"/>
    <property type="molecule type" value="Genomic_DNA"/>
</dbReference>
<name>A0ABX3IQM7_9PSED</name>
<protein>
    <recommendedName>
        <fullName evidence="4">Phage tail tape measure protein</fullName>
    </recommendedName>
</protein>
<evidence type="ECO:0000313" key="2">
    <source>
        <dbReference type="EMBL" id="ONN70655.1"/>
    </source>
</evidence>
<organism evidence="2 3">
    <name type="scientific">Pseudomonas oryzihabitans</name>
    <dbReference type="NCBI Taxonomy" id="47885"/>
    <lineage>
        <taxon>Bacteria</taxon>
        <taxon>Pseudomonadati</taxon>
        <taxon>Pseudomonadota</taxon>
        <taxon>Gammaproteobacteria</taxon>
        <taxon>Pseudomonadales</taxon>
        <taxon>Pseudomonadaceae</taxon>
        <taxon>Pseudomonas</taxon>
    </lineage>
</organism>
<gene>
    <name evidence="2" type="ORF">BVL52_20690</name>
</gene>
<evidence type="ECO:0000256" key="1">
    <source>
        <dbReference type="SAM" id="Coils"/>
    </source>
</evidence>
<keyword evidence="1" id="KW-0175">Coiled coil</keyword>
<reference evidence="2 3" key="1">
    <citation type="submission" date="2017-01" db="EMBL/GenBank/DDBJ databases">
        <title>Pseudomonas psychrotolerans genome sequencing and assembly.</title>
        <authorList>
            <person name="Vyas B."/>
            <person name="Mayilraj S."/>
        </authorList>
    </citation>
    <scope>NUCLEOTIDE SEQUENCE [LARGE SCALE GENOMIC DNA]</scope>
    <source>
        <strain evidence="2 3">SDS18</strain>
    </source>
</reference>
<accession>A0ABX3IQM7</accession>
<feature type="coiled-coil region" evidence="1">
    <location>
        <begin position="24"/>
        <end position="51"/>
    </location>
</feature>
<dbReference type="RefSeq" id="WP_077172933.1">
    <property type="nucleotide sequence ID" value="NZ_MTLN01000008.1"/>
</dbReference>
<evidence type="ECO:0000313" key="3">
    <source>
        <dbReference type="Proteomes" id="UP000189310"/>
    </source>
</evidence>
<comment type="caution">
    <text evidence="2">The sequence shown here is derived from an EMBL/GenBank/DDBJ whole genome shotgun (WGS) entry which is preliminary data.</text>
</comment>
<keyword evidence="3" id="KW-1185">Reference proteome</keyword>
<dbReference type="Proteomes" id="UP000189310">
    <property type="component" value="Unassembled WGS sequence"/>
</dbReference>